<keyword evidence="1" id="KW-0812">Transmembrane</keyword>
<feature type="transmembrane region" description="Helical" evidence="1">
    <location>
        <begin position="100"/>
        <end position="119"/>
    </location>
</feature>
<dbReference type="EMBL" id="CP110615">
    <property type="protein sequence ID" value="UZJ25851.1"/>
    <property type="molecule type" value="Genomic_DNA"/>
</dbReference>
<protein>
    <recommendedName>
        <fullName evidence="4">Membrane protein (TIGR02234 family)</fullName>
    </recommendedName>
</protein>
<dbReference type="Proteomes" id="UP001164965">
    <property type="component" value="Chromosome"/>
</dbReference>
<reference evidence="2" key="1">
    <citation type="submission" date="2022-10" db="EMBL/GenBank/DDBJ databases">
        <title>Rhodococcus sp.75.</title>
        <authorList>
            <person name="Sun M."/>
        </authorList>
    </citation>
    <scope>NUCLEOTIDE SEQUENCE</scope>
    <source>
        <strain evidence="2">75</strain>
    </source>
</reference>
<accession>A0ABY6P3E9</accession>
<keyword evidence="1" id="KW-1133">Transmembrane helix</keyword>
<evidence type="ECO:0000256" key="1">
    <source>
        <dbReference type="SAM" id="Phobius"/>
    </source>
</evidence>
<name>A0ABY6P3E9_9NOCA</name>
<proteinExistence type="predicted"/>
<gene>
    <name evidence="2" type="ORF">RHODO2019_05285</name>
</gene>
<evidence type="ECO:0000313" key="2">
    <source>
        <dbReference type="EMBL" id="UZJ25851.1"/>
    </source>
</evidence>
<feature type="transmembrane region" description="Helical" evidence="1">
    <location>
        <begin position="131"/>
        <end position="156"/>
    </location>
</feature>
<organism evidence="2 3">
    <name type="scientific">Rhodococcus antarcticus</name>
    <dbReference type="NCBI Taxonomy" id="2987751"/>
    <lineage>
        <taxon>Bacteria</taxon>
        <taxon>Bacillati</taxon>
        <taxon>Actinomycetota</taxon>
        <taxon>Actinomycetes</taxon>
        <taxon>Mycobacteriales</taxon>
        <taxon>Nocardiaceae</taxon>
        <taxon>Rhodococcus</taxon>
    </lineage>
</organism>
<sequence>MSEDLHPDTHAELEEVERKVARELEPGIRGVGIAGALLVLIVAMLLPHTGGASGWDVLLLDASARAEDVRLPSRLFVGGAVLFTVVVTALALLTRRWALAWVAAAGSGLTSLFGLLAVWSRQTVGIGATGAGPGVGLVLTWIVVLVVTFNWLRLVWTQVPSSRTQREAEFTPKLLLDD</sequence>
<feature type="transmembrane region" description="Helical" evidence="1">
    <location>
        <begin position="75"/>
        <end position="93"/>
    </location>
</feature>
<feature type="transmembrane region" description="Helical" evidence="1">
    <location>
        <begin position="27"/>
        <end position="46"/>
    </location>
</feature>
<keyword evidence="1" id="KW-0472">Membrane</keyword>
<dbReference type="RefSeq" id="WP_265383955.1">
    <property type="nucleotide sequence ID" value="NZ_CP110615.1"/>
</dbReference>
<evidence type="ECO:0000313" key="3">
    <source>
        <dbReference type="Proteomes" id="UP001164965"/>
    </source>
</evidence>
<evidence type="ECO:0008006" key="4">
    <source>
        <dbReference type="Google" id="ProtNLM"/>
    </source>
</evidence>
<keyword evidence="3" id="KW-1185">Reference proteome</keyword>